<keyword evidence="2" id="KW-1133">Transmembrane helix</keyword>
<keyword evidence="1" id="KW-0175">Coiled coil</keyword>
<dbReference type="AlphaFoldDB" id="W7CB90"/>
<protein>
    <submittedName>
        <fullName evidence="3">Uncharacterized protein</fullName>
    </submittedName>
</protein>
<accession>W7CB90</accession>
<comment type="caution">
    <text evidence="3">The sequence shown here is derived from an EMBL/GenBank/DDBJ whole genome shotgun (WGS) entry which is preliminary data.</text>
</comment>
<evidence type="ECO:0000313" key="4">
    <source>
        <dbReference type="Proteomes" id="UP000019243"/>
    </source>
</evidence>
<evidence type="ECO:0000313" key="3">
    <source>
        <dbReference type="EMBL" id="EUJ34202.1"/>
    </source>
</evidence>
<keyword evidence="2" id="KW-0472">Membrane</keyword>
<evidence type="ECO:0000256" key="2">
    <source>
        <dbReference type="SAM" id="Phobius"/>
    </source>
</evidence>
<gene>
    <name evidence="3" type="ORF">BCAMP_12623</name>
</gene>
<proteinExistence type="predicted"/>
<keyword evidence="4" id="KW-1185">Reference proteome</keyword>
<sequence length="213" mass="24076">MKIKKLHLQIATGVLIFCLIVAGITLMKNKQKMTTLEQSYSEKLKKEQTKQSQLATENKTLKTEVQAVKNNEQEKNSQNFDSISYQFIENYTTYATKNISNKREVLLKIANDTVVNKIVPEQQVADIASQLTANNKDKNIYSSDLTFESKLLTSKIYRDVTGNNSCDYFALVTYEVSGASGKSEQQVMLEYALDKSVDGKIKVVSFDYHTSVN</sequence>
<name>W7CB90_9LIST</name>
<feature type="coiled-coil region" evidence="1">
    <location>
        <begin position="44"/>
        <end position="78"/>
    </location>
</feature>
<keyword evidence="2" id="KW-0812">Transmembrane</keyword>
<dbReference type="EMBL" id="AODH01000077">
    <property type="protein sequence ID" value="EUJ34202.1"/>
    <property type="molecule type" value="Genomic_DNA"/>
</dbReference>
<organism evidence="3 4">
    <name type="scientific">Brochothrix campestris FSL F6-1037</name>
    <dbReference type="NCBI Taxonomy" id="1265861"/>
    <lineage>
        <taxon>Bacteria</taxon>
        <taxon>Bacillati</taxon>
        <taxon>Bacillota</taxon>
        <taxon>Bacilli</taxon>
        <taxon>Bacillales</taxon>
        <taxon>Listeriaceae</taxon>
        <taxon>Brochothrix</taxon>
    </lineage>
</organism>
<evidence type="ECO:0000256" key="1">
    <source>
        <dbReference type="SAM" id="Coils"/>
    </source>
</evidence>
<reference evidence="3 4" key="1">
    <citation type="submission" date="2012-12" db="EMBL/GenBank/DDBJ databases">
        <title>Novel taxa of Listeriaceae from agricultural environments in the United States.</title>
        <authorList>
            <person name="den Bakker H.C."/>
            <person name="Allred A."/>
            <person name="Warchocki S."/>
            <person name="Wright E.M."/>
            <person name="Burrell A."/>
            <person name="Nightingale K.K."/>
            <person name="Kephart D."/>
            <person name="Wiedmann M."/>
        </authorList>
    </citation>
    <scope>NUCLEOTIDE SEQUENCE [LARGE SCALE GENOMIC DNA]</scope>
    <source>
        <strain evidence="3 4">FSL F6-1037</strain>
    </source>
</reference>
<dbReference type="Proteomes" id="UP000019243">
    <property type="component" value="Unassembled WGS sequence"/>
</dbReference>
<feature type="transmembrane region" description="Helical" evidence="2">
    <location>
        <begin position="6"/>
        <end position="27"/>
    </location>
</feature>
<dbReference type="STRING" id="1265861.BCAMP_12623"/>
<dbReference type="RefSeq" id="WP_035315792.1">
    <property type="nucleotide sequence ID" value="NZ_AODH01000077.1"/>
</dbReference>